<dbReference type="EMBL" id="JAGEMI010000001">
    <property type="protein sequence ID" value="MBO1864647.1"/>
    <property type="molecule type" value="Genomic_DNA"/>
</dbReference>
<accession>A0A939MEG8</accession>
<protein>
    <submittedName>
        <fullName evidence="1">AlpA family phage regulatory protein</fullName>
    </submittedName>
</protein>
<dbReference type="Pfam" id="PF05930">
    <property type="entry name" value="Phage_AlpA"/>
    <property type="match status" value="1"/>
</dbReference>
<gene>
    <name evidence="1" type="ORF">J4G43_28105</name>
</gene>
<sequence>MSTNPSADEPCLVSMKTACALTSLSRTMLNRYRAGGRFPAAVPLGDKRIAFVKAEVSEWIASRIAARAANDNKQSGIQV</sequence>
<proteinExistence type="predicted"/>
<dbReference type="InterPro" id="IPR010260">
    <property type="entry name" value="AlpA"/>
</dbReference>
<dbReference type="AlphaFoldDB" id="A0A939MEG8"/>
<reference evidence="1" key="1">
    <citation type="submission" date="2021-03" db="EMBL/GenBank/DDBJ databases">
        <title>Whole Genome Sequence of Bradyrhizobium sp. Strain 144S4.</title>
        <authorList>
            <person name="Bromfield E.S.P."/>
            <person name="Cloutier S."/>
        </authorList>
    </citation>
    <scope>NUCLEOTIDE SEQUENCE [LARGE SCALE GENOMIC DNA]</scope>
    <source>
        <strain evidence="1">144S4</strain>
    </source>
</reference>
<name>A0A939MEG8_9BRAD</name>
<comment type="caution">
    <text evidence="1">The sequence shown here is derived from an EMBL/GenBank/DDBJ whole genome shotgun (WGS) entry which is preliminary data.</text>
</comment>
<evidence type="ECO:0000313" key="1">
    <source>
        <dbReference type="EMBL" id="MBO1864647.1"/>
    </source>
</evidence>
<organism evidence="1">
    <name type="scientific">Bradyrhizobium barranii subsp. barranii</name>
    <dbReference type="NCBI Taxonomy" id="2823807"/>
    <lineage>
        <taxon>Bacteria</taxon>
        <taxon>Pseudomonadati</taxon>
        <taxon>Pseudomonadota</taxon>
        <taxon>Alphaproteobacteria</taxon>
        <taxon>Hyphomicrobiales</taxon>
        <taxon>Nitrobacteraceae</taxon>
        <taxon>Bradyrhizobium</taxon>
        <taxon>Bradyrhizobium barranii</taxon>
    </lineage>
</organism>